<dbReference type="GO" id="GO:0016020">
    <property type="term" value="C:membrane"/>
    <property type="evidence" value="ECO:0007669"/>
    <property type="project" value="TreeGrafter"/>
</dbReference>
<evidence type="ECO:0000259" key="11">
    <source>
        <dbReference type="Pfam" id="PF14845"/>
    </source>
</evidence>
<evidence type="ECO:0000256" key="8">
    <source>
        <dbReference type="PIRSR" id="PIRSR001093-1"/>
    </source>
</evidence>
<dbReference type="EMBL" id="ML991842">
    <property type="protein sequence ID" value="KAF2230370.1"/>
    <property type="molecule type" value="Genomic_DNA"/>
</dbReference>
<feature type="domain" description="Beta-hexosaminidase eukaryotic type N-terminal" evidence="11">
    <location>
        <begin position="17"/>
        <end position="171"/>
    </location>
</feature>
<dbReference type="PRINTS" id="PR00738">
    <property type="entry name" value="GLHYDRLASE20"/>
</dbReference>
<feature type="chain" id="PRO_5025627478" description="Beta-hexosaminidase" evidence="9">
    <location>
        <begin position="17"/>
        <end position="588"/>
    </location>
</feature>
<dbReference type="SUPFAM" id="SSF55545">
    <property type="entry name" value="beta-N-acetylhexosaminidase-like domain"/>
    <property type="match status" value="1"/>
</dbReference>
<evidence type="ECO:0000256" key="4">
    <source>
        <dbReference type="ARBA" id="ARBA00022801"/>
    </source>
</evidence>
<evidence type="ECO:0000256" key="9">
    <source>
        <dbReference type="SAM" id="SignalP"/>
    </source>
</evidence>
<dbReference type="GO" id="GO:0005975">
    <property type="term" value="P:carbohydrate metabolic process"/>
    <property type="evidence" value="ECO:0007669"/>
    <property type="project" value="InterPro"/>
</dbReference>
<keyword evidence="13" id="KW-1185">Reference proteome</keyword>
<dbReference type="PANTHER" id="PTHR22600:SF58">
    <property type="entry name" value="BETA-HEXOSAMINIDASE"/>
    <property type="match status" value="1"/>
</dbReference>
<accession>A0A6A6GY24</accession>
<dbReference type="Gene3D" id="3.30.379.10">
    <property type="entry name" value="Chitobiase/beta-hexosaminidase domain 2-like"/>
    <property type="match status" value="1"/>
</dbReference>
<dbReference type="PIRSF" id="PIRSF001093">
    <property type="entry name" value="B-hxosamndse_ab_euk"/>
    <property type="match status" value="1"/>
</dbReference>
<comment type="catalytic activity">
    <reaction evidence="1 7">
        <text>Hydrolysis of terminal non-reducing N-acetyl-D-hexosamine residues in N-acetyl-beta-D-hexosaminides.</text>
        <dbReference type="EC" id="3.2.1.52"/>
    </reaction>
</comment>
<evidence type="ECO:0000313" key="13">
    <source>
        <dbReference type="Proteomes" id="UP000800092"/>
    </source>
</evidence>
<reference evidence="12" key="1">
    <citation type="journal article" date="2020" name="Stud. Mycol.">
        <title>101 Dothideomycetes genomes: a test case for predicting lifestyles and emergence of pathogens.</title>
        <authorList>
            <person name="Haridas S."/>
            <person name="Albert R."/>
            <person name="Binder M."/>
            <person name="Bloem J."/>
            <person name="Labutti K."/>
            <person name="Salamov A."/>
            <person name="Andreopoulos B."/>
            <person name="Baker S."/>
            <person name="Barry K."/>
            <person name="Bills G."/>
            <person name="Bluhm B."/>
            <person name="Cannon C."/>
            <person name="Castanera R."/>
            <person name="Culley D."/>
            <person name="Daum C."/>
            <person name="Ezra D."/>
            <person name="Gonzalez J."/>
            <person name="Henrissat B."/>
            <person name="Kuo A."/>
            <person name="Liang C."/>
            <person name="Lipzen A."/>
            <person name="Lutzoni F."/>
            <person name="Magnuson J."/>
            <person name="Mondo S."/>
            <person name="Nolan M."/>
            <person name="Ohm R."/>
            <person name="Pangilinan J."/>
            <person name="Park H.-J."/>
            <person name="Ramirez L."/>
            <person name="Alfaro M."/>
            <person name="Sun H."/>
            <person name="Tritt A."/>
            <person name="Yoshinaga Y."/>
            <person name="Zwiers L.-H."/>
            <person name="Turgeon B."/>
            <person name="Goodwin S."/>
            <person name="Spatafora J."/>
            <person name="Crous P."/>
            <person name="Grigoriev I."/>
        </authorList>
    </citation>
    <scope>NUCLEOTIDE SEQUENCE</scope>
    <source>
        <strain evidence="12">Tuck. ex Michener</strain>
    </source>
</reference>
<dbReference type="Gene3D" id="3.20.20.80">
    <property type="entry name" value="Glycosidases"/>
    <property type="match status" value="1"/>
</dbReference>
<sequence length="588" mass="64567">MKFVNTLIVCAPAVSALWPIPQTYTHGDSVIFINQNTPISYNGKQATLSSVSTNSFASATYGSAANGSVTSAQIIGAAVQRTYQTIFNQNYIPWKFHHRNSDFEPSSNSSGAVVKSIKLVQNASDPADVGRPLVGSVDESYTLDLTTDGSVVISGKSSQGIAHGLTTFTQLFYKYSGGGAYTPLAPVSITDAPKFPYRSLQMDVARNYYPVTDVLRMIDAAAYNKFNHFHLHATDSQSWPLEIPSLPNLTSLGAYRKDLIYSASDLQQIQQYGATLGVEVVVEIDSPGHTASIAYSRPDLIAAFNSQPDWDAYAAEPPSGTLKLNSPAVYDFLEQVYSDLLPRVKPYTSYFHTGGDEVKESAYLLDDTVNSSSDAVLQPLVQKFVDRNHDQIRANGLHPLVWEEMLLQWNLTLGDDVLIQTWESVTDSVAKTVAKGHKALAGNYNYWYLDCGQGQWLDFYPNISASYWPYADYCSPRKNWRLMYSYDPLANVPANSTHLVVGGVVAIWSEQVDSANLDRMVWPRAGAAAEVLWSGAKDASGQNRSQVTASPRLSDMRERLLARGVMAEPIQMVFCLQDGESCGEVNEG</sequence>
<dbReference type="SUPFAM" id="SSF51445">
    <property type="entry name" value="(Trans)glycosidases"/>
    <property type="match status" value="1"/>
</dbReference>
<evidence type="ECO:0000256" key="6">
    <source>
        <dbReference type="ARBA" id="ARBA00023295"/>
    </source>
</evidence>
<name>A0A6A6GY24_VIRVR</name>
<dbReference type="Pfam" id="PF00728">
    <property type="entry name" value="Glyco_hydro_20"/>
    <property type="match status" value="1"/>
</dbReference>
<dbReference type="InterPro" id="IPR015883">
    <property type="entry name" value="Glyco_hydro_20_cat"/>
</dbReference>
<dbReference type="FunFam" id="3.20.20.80:FF:000063">
    <property type="entry name" value="Beta-hexosaminidase"/>
    <property type="match status" value="1"/>
</dbReference>
<dbReference type="InterPro" id="IPR017853">
    <property type="entry name" value="GH"/>
</dbReference>
<evidence type="ECO:0000256" key="5">
    <source>
        <dbReference type="ARBA" id="ARBA00023180"/>
    </source>
</evidence>
<keyword evidence="6 7" id="KW-0326">Glycosidase</keyword>
<feature type="active site" description="Proton donor" evidence="8">
    <location>
        <position position="357"/>
    </location>
</feature>
<dbReference type="OrthoDB" id="428480at2759"/>
<dbReference type="InterPro" id="IPR029018">
    <property type="entry name" value="Hex-like_dom2"/>
</dbReference>
<dbReference type="EC" id="3.2.1.52" evidence="7"/>
<dbReference type="Pfam" id="PF14845">
    <property type="entry name" value="Glycohydro_20b2"/>
    <property type="match status" value="1"/>
</dbReference>
<gene>
    <name evidence="12" type="ORF">EV356DRAFT_526754</name>
</gene>
<feature type="domain" description="Glycoside hydrolase family 20 catalytic" evidence="10">
    <location>
        <begin position="195"/>
        <end position="535"/>
    </location>
</feature>
<evidence type="ECO:0000313" key="12">
    <source>
        <dbReference type="EMBL" id="KAF2230370.1"/>
    </source>
</evidence>
<proteinExistence type="inferred from homology"/>
<evidence type="ECO:0000259" key="10">
    <source>
        <dbReference type="Pfam" id="PF00728"/>
    </source>
</evidence>
<dbReference type="Proteomes" id="UP000800092">
    <property type="component" value="Unassembled WGS sequence"/>
</dbReference>
<dbReference type="PANTHER" id="PTHR22600">
    <property type="entry name" value="BETA-HEXOSAMINIDASE"/>
    <property type="match status" value="1"/>
</dbReference>
<dbReference type="AlphaFoldDB" id="A0A6A6GY24"/>
<dbReference type="GO" id="GO:0030203">
    <property type="term" value="P:glycosaminoglycan metabolic process"/>
    <property type="evidence" value="ECO:0007669"/>
    <property type="project" value="TreeGrafter"/>
</dbReference>
<evidence type="ECO:0000256" key="3">
    <source>
        <dbReference type="ARBA" id="ARBA00022729"/>
    </source>
</evidence>
<evidence type="ECO:0000256" key="2">
    <source>
        <dbReference type="ARBA" id="ARBA00006285"/>
    </source>
</evidence>
<keyword evidence="4 7" id="KW-0378">Hydrolase</keyword>
<organism evidence="12 13">
    <name type="scientific">Viridothelium virens</name>
    <name type="common">Speckled blister lichen</name>
    <name type="synonym">Trypethelium virens</name>
    <dbReference type="NCBI Taxonomy" id="1048519"/>
    <lineage>
        <taxon>Eukaryota</taxon>
        <taxon>Fungi</taxon>
        <taxon>Dikarya</taxon>
        <taxon>Ascomycota</taxon>
        <taxon>Pezizomycotina</taxon>
        <taxon>Dothideomycetes</taxon>
        <taxon>Dothideomycetes incertae sedis</taxon>
        <taxon>Trypetheliales</taxon>
        <taxon>Trypetheliaceae</taxon>
        <taxon>Viridothelium</taxon>
    </lineage>
</organism>
<feature type="signal peptide" evidence="9">
    <location>
        <begin position="1"/>
        <end position="16"/>
    </location>
</feature>
<keyword evidence="3 9" id="KW-0732">Signal</keyword>
<evidence type="ECO:0000256" key="1">
    <source>
        <dbReference type="ARBA" id="ARBA00001231"/>
    </source>
</evidence>
<comment type="similarity">
    <text evidence="2 7">Belongs to the glycosyl hydrolase 20 family.</text>
</comment>
<keyword evidence="5" id="KW-0325">Glycoprotein</keyword>
<dbReference type="GO" id="GO:0016231">
    <property type="term" value="F:beta-N-acetylglucosaminidase activity"/>
    <property type="evidence" value="ECO:0007669"/>
    <property type="project" value="TreeGrafter"/>
</dbReference>
<protein>
    <recommendedName>
        <fullName evidence="7">Beta-hexosaminidase</fullName>
        <ecNumber evidence="7">3.2.1.52</ecNumber>
    </recommendedName>
</protein>
<evidence type="ECO:0000256" key="7">
    <source>
        <dbReference type="PIRNR" id="PIRNR001093"/>
    </source>
</evidence>
<dbReference type="InterPro" id="IPR029019">
    <property type="entry name" value="HEX_eukaryotic_N"/>
</dbReference>
<dbReference type="InterPro" id="IPR025705">
    <property type="entry name" value="Beta_hexosaminidase_sua/sub"/>
</dbReference>